<reference evidence="1" key="1">
    <citation type="journal article" date="2019" name="bioRxiv">
        <title>The Genome of the Zebra Mussel, Dreissena polymorpha: A Resource for Invasive Species Research.</title>
        <authorList>
            <person name="McCartney M.A."/>
            <person name="Auch B."/>
            <person name="Kono T."/>
            <person name="Mallez S."/>
            <person name="Zhang Y."/>
            <person name="Obille A."/>
            <person name="Becker A."/>
            <person name="Abrahante J.E."/>
            <person name="Garbe J."/>
            <person name="Badalamenti J.P."/>
            <person name="Herman A."/>
            <person name="Mangelson H."/>
            <person name="Liachko I."/>
            <person name="Sullivan S."/>
            <person name="Sone E.D."/>
            <person name="Koren S."/>
            <person name="Silverstein K.A.T."/>
            <person name="Beckman K.B."/>
            <person name="Gohl D.M."/>
        </authorList>
    </citation>
    <scope>NUCLEOTIDE SEQUENCE</scope>
    <source>
        <strain evidence="1">Duluth1</strain>
        <tissue evidence="1">Whole animal</tissue>
    </source>
</reference>
<protein>
    <submittedName>
        <fullName evidence="1">Uncharacterized protein</fullName>
    </submittedName>
</protein>
<gene>
    <name evidence="1" type="ORF">DPMN_078294</name>
</gene>
<dbReference type="EMBL" id="JAIWYP010000015">
    <property type="protein sequence ID" value="KAH3703262.1"/>
    <property type="molecule type" value="Genomic_DNA"/>
</dbReference>
<organism evidence="1 2">
    <name type="scientific">Dreissena polymorpha</name>
    <name type="common">Zebra mussel</name>
    <name type="synonym">Mytilus polymorpha</name>
    <dbReference type="NCBI Taxonomy" id="45954"/>
    <lineage>
        <taxon>Eukaryota</taxon>
        <taxon>Metazoa</taxon>
        <taxon>Spiralia</taxon>
        <taxon>Lophotrochozoa</taxon>
        <taxon>Mollusca</taxon>
        <taxon>Bivalvia</taxon>
        <taxon>Autobranchia</taxon>
        <taxon>Heteroconchia</taxon>
        <taxon>Euheterodonta</taxon>
        <taxon>Imparidentia</taxon>
        <taxon>Neoheterodontei</taxon>
        <taxon>Myida</taxon>
        <taxon>Dreissenoidea</taxon>
        <taxon>Dreissenidae</taxon>
        <taxon>Dreissena</taxon>
    </lineage>
</organism>
<dbReference type="AlphaFoldDB" id="A0A9D4BS14"/>
<comment type="caution">
    <text evidence="1">The sequence shown here is derived from an EMBL/GenBank/DDBJ whole genome shotgun (WGS) entry which is preliminary data.</text>
</comment>
<evidence type="ECO:0000313" key="2">
    <source>
        <dbReference type="Proteomes" id="UP000828390"/>
    </source>
</evidence>
<sequence length="96" mass="11049">MAPPTNIRITTALPFTRAFKKPHTKLLQQYPHQVLIPELHNIVAISRKGYSHRLFYSVILFKFGTNIILRAAQRETRRPLTNAGIRLPANADSWMI</sequence>
<reference evidence="1" key="2">
    <citation type="submission" date="2020-11" db="EMBL/GenBank/DDBJ databases">
        <authorList>
            <person name="McCartney M.A."/>
            <person name="Auch B."/>
            <person name="Kono T."/>
            <person name="Mallez S."/>
            <person name="Becker A."/>
            <person name="Gohl D.M."/>
            <person name="Silverstein K.A.T."/>
            <person name="Koren S."/>
            <person name="Bechman K.B."/>
            <person name="Herman A."/>
            <person name="Abrahante J.E."/>
            <person name="Garbe J."/>
        </authorList>
    </citation>
    <scope>NUCLEOTIDE SEQUENCE</scope>
    <source>
        <strain evidence="1">Duluth1</strain>
        <tissue evidence="1">Whole animal</tissue>
    </source>
</reference>
<proteinExistence type="predicted"/>
<name>A0A9D4BS14_DREPO</name>
<accession>A0A9D4BS14</accession>
<keyword evidence="2" id="KW-1185">Reference proteome</keyword>
<evidence type="ECO:0000313" key="1">
    <source>
        <dbReference type="EMBL" id="KAH3703262.1"/>
    </source>
</evidence>
<dbReference type="Proteomes" id="UP000828390">
    <property type="component" value="Unassembled WGS sequence"/>
</dbReference>